<reference evidence="1" key="1">
    <citation type="journal article" date="2021" name="Microb. Physiol.">
        <title>Proteogenomic Insights into the Physiology of Marine, Sulfate-Reducing, Filamentous Desulfonema limicola and Desulfonema magnum.</title>
        <authorList>
            <person name="Schnaars V."/>
            <person name="Wohlbrand L."/>
            <person name="Scheve S."/>
            <person name="Hinrichs C."/>
            <person name="Reinhardt R."/>
            <person name="Rabus R."/>
        </authorList>
    </citation>
    <scope>NUCLEOTIDE SEQUENCE</scope>
    <source>
        <strain evidence="1">4be13</strain>
    </source>
</reference>
<protein>
    <submittedName>
        <fullName evidence="1">Uncharacterized protein</fullName>
    </submittedName>
</protein>
<evidence type="ECO:0000313" key="2">
    <source>
        <dbReference type="Proteomes" id="UP000663722"/>
    </source>
</evidence>
<dbReference type="EMBL" id="CP061800">
    <property type="protein sequence ID" value="QTA91792.1"/>
    <property type="molecule type" value="Genomic_DNA"/>
</dbReference>
<name>A0A975BUX1_9BACT</name>
<organism evidence="1 2">
    <name type="scientific">Desulfonema magnum</name>
    <dbReference type="NCBI Taxonomy" id="45655"/>
    <lineage>
        <taxon>Bacteria</taxon>
        <taxon>Pseudomonadati</taxon>
        <taxon>Thermodesulfobacteriota</taxon>
        <taxon>Desulfobacteria</taxon>
        <taxon>Desulfobacterales</taxon>
        <taxon>Desulfococcaceae</taxon>
        <taxon>Desulfonema</taxon>
    </lineage>
</organism>
<evidence type="ECO:0000313" key="1">
    <source>
        <dbReference type="EMBL" id="QTA91792.1"/>
    </source>
</evidence>
<proteinExistence type="predicted"/>
<accession>A0A975BUX1</accession>
<gene>
    <name evidence="1" type="ORF">dnm_078660</name>
</gene>
<dbReference type="KEGG" id="dmm:dnm_078660"/>
<keyword evidence="2" id="KW-1185">Reference proteome</keyword>
<dbReference type="AlphaFoldDB" id="A0A975BUX1"/>
<dbReference type="Proteomes" id="UP000663722">
    <property type="component" value="Chromosome"/>
</dbReference>
<sequence>MPEKMSKITYGELGDFLTSIGFEEIKKTGILFSAIMSLIR</sequence>